<dbReference type="EMBL" id="CP060636">
    <property type="protein sequence ID" value="QNM12587.1"/>
    <property type="molecule type" value="Genomic_DNA"/>
</dbReference>
<evidence type="ECO:0000256" key="4">
    <source>
        <dbReference type="ARBA" id="ARBA00022989"/>
    </source>
</evidence>
<dbReference type="Pfam" id="PF02588">
    <property type="entry name" value="YitT_membrane"/>
    <property type="match status" value="1"/>
</dbReference>
<accession>A0A7G9GP55</accession>
<reference evidence="8 9" key="1">
    <citation type="submission" date="2020-08" db="EMBL/GenBank/DDBJ databases">
        <authorList>
            <person name="Liu C."/>
            <person name="Sun Q."/>
        </authorList>
    </citation>
    <scope>NUCLEOTIDE SEQUENCE [LARGE SCALE GENOMIC DNA]</scope>
    <source>
        <strain evidence="8 9">NSJ-61</strain>
    </source>
</reference>
<evidence type="ECO:0000256" key="1">
    <source>
        <dbReference type="ARBA" id="ARBA00004651"/>
    </source>
</evidence>
<keyword evidence="2" id="KW-1003">Cell membrane</keyword>
<dbReference type="PANTHER" id="PTHR33545">
    <property type="entry name" value="UPF0750 MEMBRANE PROTEIN YITT-RELATED"/>
    <property type="match status" value="1"/>
</dbReference>
<dbReference type="InterPro" id="IPR051461">
    <property type="entry name" value="UPF0750_membrane"/>
</dbReference>
<dbReference type="AlphaFoldDB" id="A0A7G9GP55"/>
<dbReference type="InterPro" id="IPR003740">
    <property type="entry name" value="YitT"/>
</dbReference>
<evidence type="ECO:0000256" key="6">
    <source>
        <dbReference type="SAM" id="Phobius"/>
    </source>
</evidence>
<dbReference type="PROSITE" id="PS51257">
    <property type="entry name" value="PROKAR_LIPOPROTEIN"/>
    <property type="match status" value="1"/>
</dbReference>
<evidence type="ECO:0000256" key="2">
    <source>
        <dbReference type="ARBA" id="ARBA00022475"/>
    </source>
</evidence>
<evidence type="ECO:0000313" key="8">
    <source>
        <dbReference type="EMBL" id="QNM12587.1"/>
    </source>
</evidence>
<evidence type="ECO:0000313" key="9">
    <source>
        <dbReference type="Proteomes" id="UP000515856"/>
    </source>
</evidence>
<keyword evidence="4 6" id="KW-1133">Transmembrane helix</keyword>
<feature type="transmembrane region" description="Helical" evidence="6">
    <location>
        <begin position="92"/>
        <end position="114"/>
    </location>
</feature>
<protein>
    <submittedName>
        <fullName evidence="8">YitT family protein</fullName>
    </submittedName>
</protein>
<keyword evidence="3 6" id="KW-0812">Transmembrane</keyword>
<feature type="domain" description="DUF2179" evidence="7">
    <location>
        <begin position="234"/>
        <end position="287"/>
    </location>
</feature>
<gene>
    <name evidence="8" type="ORF">H9Q80_01095</name>
</gene>
<comment type="subcellular location">
    <subcellularLocation>
        <location evidence="1">Cell membrane</location>
        <topology evidence="1">Multi-pass membrane protein</topology>
    </subcellularLocation>
</comment>
<keyword evidence="9" id="KW-1185">Reference proteome</keyword>
<feature type="transmembrane region" description="Helical" evidence="6">
    <location>
        <begin position="21"/>
        <end position="40"/>
    </location>
</feature>
<feature type="transmembrane region" description="Helical" evidence="6">
    <location>
        <begin position="60"/>
        <end position="85"/>
    </location>
</feature>
<name>A0A7G9GP55_9FIRM</name>
<dbReference type="Pfam" id="PF10035">
    <property type="entry name" value="DUF2179"/>
    <property type="match status" value="1"/>
</dbReference>
<dbReference type="InterPro" id="IPR015867">
    <property type="entry name" value="N-reg_PII/ATP_PRibTrfase_C"/>
</dbReference>
<dbReference type="GO" id="GO:0005886">
    <property type="term" value="C:plasma membrane"/>
    <property type="evidence" value="ECO:0007669"/>
    <property type="project" value="UniProtKB-SubCell"/>
</dbReference>
<dbReference type="Gene3D" id="3.30.70.120">
    <property type="match status" value="1"/>
</dbReference>
<dbReference type="KEGG" id="ehn:H9Q80_01095"/>
<evidence type="ECO:0000259" key="7">
    <source>
        <dbReference type="Pfam" id="PF10035"/>
    </source>
</evidence>
<evidence type="ECO:0000256" key="3">
    <source>
        <dbReference type="ARBA" id="ARBA00022692"/>
    </source>
</evidence>
<dbReference type="RefSeq" id="WP_117454231.1">
    <property type="nucleotide sequence ID" value="NZ_CP060636.1"/>
</dbReference>
<feature type="transmembrane region" description="Helical" evidence="6">
    <location>
        <begin position="120"/>
        <end position="140"/>
    </location>
</feature>
<organism evidence="8 9">
    <name type="scientific">[Eubacterium] hominis</name>
    <dbReference type="NCBI Taxonomy" id="2764325"/>
    <lineage>
        <taxon>Bacteria</taxon>
        <taxon>Bacillati</taxon>
        <taxon>Bacillota</taxon>
        <taxon>Erysipelotrichia</taxon>
        <taxon>Erysipelotrichales</taxon>
        <taxon>Erysipelotrichaceae</taxon>
        <taxon>Amedibacillus</taxon>
    </lineage>
</organism>
<dbReference type="Proteomes" id="UP000515856">
    <property type="component" value="Chromosome"/>
</dbReference>
<sequence length="295" mass="32699">MKHKKKETKVQKIITNYGMMLAGALIFALACNCFIVPSSLNNSGVIGFSQIVREALDRFTFIHLPISTVGILNFLFNIPLLMLAWFKISKKFCINTLLCVGAQTIFLTIVPILEKPILDVILANAVIGGIIAGVGSGFMLRGGSCSGGIDILGMYLSIKMPDFSIGKLAVVFNACVYAACAGLYDLEIAIYSIIYSYFMSQMVDKIHYQNIKMSATIFTKVDHVDKVITYSLRRGVTYWKGSGSYTDEDTYVIMTVVSKQEVNRLKQIVHDCDPKAFVIFNEGMNIDGNFEKRLA</sequence>
<evidence type="ECO:0000256" key="5">
    <source>
        <dbReference type="ARBA" id="ARBA00023136"/>
    </source>
</evidence>
<dbReference type="CDD" id="cd16380">
    <property type="entry name" value="YitT_C"/>
    <property type="match status" value="1"/>
</dbReference>
<dbReference type="PIRSF" id="PIRSF006483">
    <property type="entry name" value="Membrane_protein_YitT"/>
    <property type="match status" value="1"/>
</dbReference>
<dbReference type="PANTHER" id="PTHR33545:SF5">
    <property type="entry name" value="UPF0750 MEMBRANE PROTEIN YITT"/>
    <property type="match status" value="1"/>
</dbReference>
<dbReference type="InterPro" id="IPR019264">
    <property type="entry name" value="DUF2179"/>
</dbReference>
<proteinExistence type="predicted"/>
<keyword evidence="5 6" id="KW-0472">Membrane</keyword>